<protein>
    <submittedName>
        <fullName evidence="6">Tropomodulin</fullName>
    </submittedName>
</protein>
<evidence type="ECO:0000256" key="1">
    <source>
        <dbReference type="ARBA" id="ARBA00004245"/>
    </source>
</evidence>
<dbReference type="OMA" id="LNARRYM"/>
<feature type="region of interest" description="Disordered" evidence="4">
    <location>
        <begin position="69"/>
        <end position="90"/>
    </location>
</feature>
<keyword evidence="3" id="KW-0206">Cytoskeleton</keyword>
<feature type="compositionally biased region" description="Basic and acidic residues" evidence="4">
    <location>
        <begin position="613"/>
        <end position="643"/>
    </location>
</feature>
<keyword evidence="2" id="KW-0963">Cytoplasm</keyword>
<dbReference type="OrthoDB" id="2163268at2759"/>
<dbReference type="WBParaSite" id="HCON_00144540-00001">
    <property type="protein sequence ID" value="HCON_00144540-00001"/>
    <property type="gene ID" value="HCON_00144540"/>
</dbReference>
<feature type="compositionally biased region" description="Basic and acidic residues" evidence="4">
    <location>
        <begin position="384"/>
        <end position="393"/>
    </location>
</feature>
<feature type="region of interest" description="Disordered" evidence="4">
    <location>
        <begin position="269"/>
        <end position="662"/>
    </location>
</feature>
<feature type="compositionally biased region" description="Basic and acidic residues" evidence="4">
    <location>
        <begin position="476"/>
        <end position="509"/>
    </location>
</feature>
<dbReference type="PANTHER" id="PTHR10901:SF16">
    <property type="entry name" value="TROPOMODULIN"/>
    <property type="match status" value="1"/>
</dbReference>
<dbReference type="GO" id="GO:0007015">
    <property type="term" value="P:actin filament organization"/>
    <property type="evidence" value="ECO:0007669"/>
    <property type="project" value="TreeGrafter"/>
</dbReference>
<dbReference type="PANTHER" id="PTHR10901">
    <property type="entry name" value="TROPOMODULIN"/>
    <property type="match status" value="1"/>
</dbReference>
<dbReference type="InterPro" id="IPR004934">
    <property type="entry name" value="TMOD"/>
</dbReference>
<proteinExistence type="predicted"/>
<feature type="compositionally biased region" description="Basic and acidic residues" evidence="4">
    <location>
        <begin position="428"/>
        <end position="440"/>
    </location>
</feature>
<comment type="subcellular location">
    <subcellularLocation>
        <location evidence="1">Cytoplasm</location>
        <location evidence="1">Cytoskeleton</location>
    </subcellularLocation>
</comment>
<evidence type="ECO:0000313" key="6">
    <source>
        <dbReference type="WBParaSite" id="HCON_00144540-00001"/>
    </source>
</evidence>
<feature type="compositionally biased region" description="Basic and acidic residues" evidence="4">
    <location>
        <begin position="295"/>
        <end position="306"/>
    </location>
</feature>
<feature type="compositionally biased region" description="Basic and acidic residues" evidence="4">
    <location>
        <begin position="447"/>
        <end position="456"/>
    </location>
</feature>
<dbReference type="GO" id="GO:0030016">
    <property type="term" value="C:myofibril"/>
    <property type="evidence" value="ECO:0007669"/>
    <property type="project" value="TreeGrafter"/>
</dbReference>
<feature type="compositionally biased region" description="Low complexity" evidence="4">
    <location>
        <begin position="394"/>
        <end position="418"/>
    </location>
</feature>
<dbReference type="GO" id="GO:0005856">
    <property type="term" value="C:cytoskeleton"/>
    <property type="evidence" value="ECO:0007669"/>
    <property type="project" value="UniProtKB-SubCell"/>
</dbReference>
<evidence type="ECO:0000256" key="2">
    <source>
        <dbReference type="ARBA" id="ARBA00022490"/>
    </source>
</evidence>
<dbReference type="Proteomes" id="UP000025227">
    <property type="component" value="Unplaced"/>
</dbReference>
<sequence>MSEDGPVPPHTPGALRSEELMTDEDFVKAIEEMAEEGQSDCDIGELLKAMNENRIITWEEAERILNDTGNQPVKCSLPEQSRPTEPDNDTDVEQCVQRLLDNDPTLKEVNMNNMKRLPIPQIRRLLEAMAYNEHCERLSLANMGLYDNDIAVLLPVIEVNTALRKLNLETNYLSGDFFAKLFRAALVNQTLEEVKAVNQGVSFATVAEKEIIDCIVANTGLLKISVNLRLPEGRHKVENATLRNGELKRVLRREAARKAAWEAEELAKNPVPKLPKEPKKVPPKKAAATTAAKEPLAKAKDAKEAAPKSTPAVKKPTPTTTKPPVTKPSVPSTAKEKNASVVDKKDAAKVTAPKKDEKLEVTKTKADGTVPKSTAKPAAPKTAKKQEEVEEKPVVAPKKATDAKAAPAPPNKTAVTAKNPAETNEETDAPRPLKPSEIKAKQALKNKATESEEKKPTSIKVAALSRKAEPGTAAKEGAEQDRLKKAKDTAKKLGDQKAAKSGSLEKPEEAVENGPASPAKSSEPSDKKRVTPGKTDKAKETSVEKKEKTPSSKEKPKTVAARKKPTSTESHTEANGVLPTEGRASKRSEKEEGSKVSGKKSAKDGKLPQAVPEPEKSPERILDAADKKNAAEVAEKSARKQSEPEEDAMSALRAKLNARRYM</sequence>
<reference evidence="6" key="1">
    <citation type="submission" date="2020-12" db="UniProtKB">
        <authorList>
            <consortium name="WormBaseParasite"/>
        </authorList>
    </citation>
    <scope>IDENTIFICATION</scope>
    <source>
        <strain evidence="6">MHco3</strain>
    </source>
</reference>
<dbReference type="AlphaFoldDB" id="A0A7I5ECR3"/>
<organism evidence="5 6">
    <name type="scientific">Haemonchus contortus</name>
    <name type="common">Barber pole worm</name>
    <dbReference type="NCBI Taxonomy" id="6289"/>
    <lineage>
        <taxon>Eukaryota</taxon>
        <taxon>Metazoa</taxon>
        <taxon>Ecdysozoa</taxon>
        <taxon>Nematoda</taxon>
        <taxon>Chromadorea</taxon>
        <taxon>Rhabditida</taxon>
        <taxon>Rhabditina</taxon>
        <taxon>Rhabditomorpha</taxon>
        <taxon>Strongyloidea</taxon>
        <taxon>Trichostrongylidae</taxon>
        <taxon>Haemonchus</taxon>
    </lineage>
</organism>
<feature type="compositionally biased region" description="Polar residues" evidence="4">
    <location>
        <begin position="69"/>
        <end position="83"/>
    </location>
</feature>
<evidence type="ECO:0000313" key="5">
    <source>
        <dbReference type="Proteomes" id="UP000025227"/>
    </source>
</evidence>
<feature type="compositionally biased region" description="Low complexity" evidence="4">
    <location>
        <begin position="307"/>
        <end position="333"/>
    </location>
</feature>
<dbReference type="GO" id="GO:0030239">
    <property type="term" value="P:myofibril assembly"/>
    <property type="evidence" value="ECO:0007669"/>
    <property type="project" value="TreeGrafter"/>
</dbReference>
<evidence type="ECO:0000256" key="3">
    <source>
        <dbReference type="ARBA" id="ARBA00023212"/>
    </source>
</evidence>
<dbReference type="GO" id="GO:0051694">
    <property type="term" value="P:pointed-end actin filament capping"/>
    <property type="evidence" value="ECO:0007669"/>
    <property type="project" value="InterPro"/>
</dbReference>
<dbReference type="InterPro" id="IPR032675">
    <property type="entry name" value="LRR_dom_sf"/>
</dbReference>
<name>A0A7I5ECR3_HAECO</name>
<dbReference type="Gene3D" id="3.80.10.10">
    <property type="entry name" value="Ribonuclease Inhibitor"/>
    <property type="match status" value="1"/>
</dbReference>
<accession>A0A7I5ECR3</accession>
<evidence type="ECO:0000256" key="4">
    <source>
        <dbReference type="SAM" id="MobiDB-lite"/>
    </source>
</evidence>
<dbReference type="GO" id="GO:0005523">
    <property type="term" value="F:tropomyosin binding"/>
    <property type="evidence" value="ECO:0007669"/>
    <property type="project" value="InterPro"/>
</dbReference>
<feature type="compositionally biased region" description="Basic and acidic residues" evidence="4">
    <location>
        <begin position="334"/>
        <end position="366"/>
    </location>
</feature>
<feature type="compositionally biased region" description="Low complexity" evidence="4">
    <location>
        <begin position="284"/>
        <end position="294"/>
    </location>
</feature>
<feature type="compositionally biased region" description="Basic and acidic residues" evidence="4">
    <location>
        <begin position="523"/>
        <end position="557"/>
    </location>
</feature>
<feature type="compositionally biased region" description="Basic and acidic residues" evidence="4">
    <location>
        <begin position="583"/>
        <end position="594"/>
    </location>
</feature>
<keyword evidence="5" id="KW-1185">Reference proteome</keyword>
<dbReference type="SUPFAM" id="SSF52047">
    <property type="entry name" value="RNI-like"/>
    <property type="match status" value="1"/>
</dbReference>